<organism evidence="2 3">
    <name type="scientific">Nocardioides oceani</name>
    <dbReference type="NCBI Taxonomy" id="3058369"/>
    <lineage>
        <taxon>Bacteria</taxon>
        <taxon>Bacillati</taxon>
        <taxon>Actinomycetota</taxon>
        <taxon>Actinomycetes</taxon>
        <taxon>Propionibacteriales</taxon>
        <taxon>Nocardioidaceae</taxon>
        <taxon>Nocardioides</taxon>
    </lineage>
</organism>
<evidence type="ECO:0000259" key="1">
    <source>
        <dbReference type="SMART" id="SM00954"/>
    </source>
</evidence>
<proteinExistence type="predicted"/>
<dbReference type="RefSeq" id="WP_300954993.1">
    <property type="nucleotide sequence ID" value="NZ_JAUHJQ010000017.1"/>
</dbReference>
<dbReference type="Pfam" id="PF04607">
    <property type="entry name" value="RelA_SpoT"/>
    <property type="match status" value="1"/>
</dbReference>
<reference evidence="2" key="1">
    <citation type="submission" date="2023-06" db="EMBL/GenBank/DDBJ databases">
        <title>Draft genome sequence of Nocardioides sp. SOB77.</title>
        <authorList>
            <person name="Zhang G."/>
        </authorList>
    </citation>
    <scope>NUCLEOTIDE SEQUENCE</scope>
    <source>
        <strain evidence="2">SOB77</strain>
    </source>
</reference>
<dbReference type="EMBL" id="JAUHJQ010000017">
    <property type="protein sequence ID" value="MDN4175616.1"/>
    <property type="molecule type" value="Genomic_DNA"/>
</dbReference>
<evidence type="ECO:0000313" key="3">
    <source>
        <dbReference type="Proteomes" id="UP001168620"/>
    </source>
</evidence>
<dbReference type="InterPro" id="IPR052366">
    <property type="entry name" value="GTP_Pyrophosphokinase"/>
</dbReference>
<dbReference type="InterPro" id="IPR007685">
    <property type="entry name" value="RelA_SpoT"/>
</dbReference>
<keyword evidence="3" id="KW-1185">Reference proteome</keyword>
<accession>A0ABT8FM80</accession>
<comment type="caution">
    <text evidence="2">The sequence shown here is derived from an EMBL/GenBank/DDBJ whole genome shotgun (WGS) entry which is preliminary data.</text>
</comment>
<dbReference type="Gene3D" id="3.30.460.10">
    <property type="entry name" value="Beta Polymerase, domain 2"/>
    <property type="match status" value="1"/>
</dbReference>
<dbReference type="PANTHER" id="PTHR47837:SF1">
    <property type="entry name" value="GTP PYROPHOSPHOKINASE YJBM"/>
    <property type="match status" value="1"/>
</dbReference>
<dbReference type="CDD" id="cd05399">
    <property type="entry name" value="NT_Rel-Spo_like"/>
    <property type="match status" value="1"/>
</dbReference>
<sequence length="228" mass="25670">MSDGVPSKSQVKKAGSTIRKYFREEVDFDVAVDAVAVVEDWRRAHYIPLVSANNGLRSRARTAGVEAEVTQRLKRRQTIMDKVQREPTLDLSRMQDIGGCRAVVESIDDLRRLEERVKNGRVPVVGGADYIAEPRQSGYRGVHVIVEYQGRQIEIQLRTTTMHSWALAAEDFSQMLGLNLKQDGDHPVQLFLATASEMMALLETGEEIPDPLRALHEQRRLDALPLLP</sequence>
<name>A0ABT8FM80_9ACTN</name>
<dbReference type="PANTHER" id="PTHR47837">
    <property type="entry name" value="GTP PYROPHOSPHOKINASE YJBM"/>
    <property type="match status" value="1"/>
</dbReference>
<gene>
    <name evidence="2" type="ORF">QWY28_21825</name>
</gene>
<dbReference type="Proteomes" id="UP001168620">
    <property type="component" value="Unassembled WGS sequence"/>
</dbReference>
<protein>
    <submittedName>
        <fullName evidence="2">RelA/SpoT domain-containing protein</fullName>
    </submittedName>
</protein>
<evidence type="ECO:0000313" key="2">
    <source>
        <dbReference type="EMBL" id="MDN4175616.1"/>
    </source>
</evidence>
<dbReference type="InterPro" id="IPR043519">
    <property type="entry name" value="NT_sf"/>
</dbReference>
<dbReference type="SUPFAM" id="SSF81301">
    <property type="entry name" value="Nucleotidyltransferase"/>
    <property type="match status" value="1"/>
</dbReference>
<dbReference type="SMART" id="SM00954">
    <property type="entry name" value="RelA_SpoT"/>
    <property type="match status" value="1"/>
</dbReference>
<feature type="domain" description="RelA/SpoT" evidence="1">
    <location>
        <begin position="71"/>
        <end position="180"/>
    </location>
</feature>